<reference evidence="1 2" key="1">
    <citation type="journal article" date="2016" name="Nat. Commun.">
        <title>Ectomycorrhizal ecology is imprinted in the genome of the dominant symbiotic fungus Cenococcum geophilum.</title>
        <authorList>
            <consortium name="DOE Joint Genome Institute"/>
            <person name="Peter M."/>
            <person name="Kohler A."/>
            <person name="Ohm R.A."/>
            <person name="Kuo A."/>
            <person name="Krutzmann J."/>
            <person name="Morin E."/>
            <person name="Arend M."/>
            <person name="Barry K.W."/>
            <person name="Binder M."/>
            <person name="Choi C."/>
            <person name="Clum A."/>
            <person name="Copeland A."/>
            <person name="Grisel N."/>
            <person name="Haridas S."/>
            <person name="Kipfer T."/>
            <person name="LaButti K."/>
            <person name="Lindquist E."/>
            <person name="Lipzen A."/>
            <person name="Maire R."/>
            <person name="Meier B."/>
            <person name="Mihaltcheva S."/>
            <person name="Molinier V."/>
            <person name="Murat C."/>
            <person name="Poggeler S."/>
            <person name="Quandt C.A."/>
            <person name="Sperisen C."/>
            <person name="Tritt A."/>
            <person name="Tisserant E."/>
            <person name="Crous P.W."/>
            <person name="Henrissat B."/>
            <person name="Nehls U."/>
            <person name="Egli S."/>
            <person name="Spatafora J.W."/>
            <person name="Grigoriev I.V."/>
            <person name="Martin F.M."/>
        </authorList>
    </citation>
    <scope>NUCLEOTIDE SEQUENCE [LARGE SCALE GENOMIC DNA]</scope>
    <source>
        <strain evidence="1 2">1.58</strain>
    </source>
</reference>
<evidence type="ECO:0000313" key="1">
    <source>
        <dbReference type="EMBL" id="OCK88489.1"/>
    </source>
</evidence>
<organism evidence="1 2">
    <name type="scientific">Cenococcum geophilum 1.58</name>
    <dbReference type="NCBI Taxonomy" id="794803"/>
    <lineage>
        <taxon>Eukaryota</taxon>
        <taxon>Fungi</taxon>
        <taxon>Dikarya</taxon>
        <taxon>Ascomycota</taxon>
        <taxon>Pezizomycotina</taxon>
        <taxon>Dothideomycetes</taxon>
        <taxon>Pleosporomycetidae</taxon>
        <taxon>Gloniales</taxon>
        <taxon>Gloniaceae</taxon>
        <taxon>Cenococcum</taxon>
    </lineage>
</organism>
<proteinExistence type="predicted"/>
<keyword evidence="2" id="KW-1185">Reference proteome</keyword>
<dbReference type="EMBL" id="KV748242">
    <property type="protein sequence ID" value="OCK88489.1"/>
    <property type="molecule type" value="Genomic_DNA"/>
</dbReference>
<name>A0ACC8EQC7_9PEZI</name>
<accession>A0ACC8EQC7</accession>
<dbReference type="Proteomes" id="UP000250078">
    <property type="component" value="Unassembled WGS sequence"/>
</dbReference>
<sequence length="300" mass="34670">MNFRYRRTNQSLHYHALEQSRDDYFITLAYTPSAESNKPPGVSPQLLFRNLLEMWCCLMLRTLSKNHLIEFLPPDIEIDDRETEHLNVRLPLEQGNLFSWPELRDVLRDSPDPLRRGYYLYRITRYRQTDPKVLEYNHLIEERCRKLDAPSTPGRTPLQPTTPSPPPSTIDQAHQKSGLGDVKEVYPITPSSIRSQTVVNSATHSVGENAVADQSSIGCETKIANEEKRKWQSFEDTPSKPPRGKDAKRMCYEGSDSENLVDVDSIQQPSISKLDYNKDLDNLDIERYYKDFDYTGLSQE</sequence>
<gene>
    <name evidence="1" type="ORF">K441DRAFT_311251</name>
</gene>
<evidence type="ECO:0000313" key="2">
    <source>
        <dbReference type="Proteomes" id="UP000250078"/>
    </source>
</evidence>
<protein>
    <submittedName>
        <fullName evidence="1">Uncharacterized protein</fullName>
    </submittedName>
</protein>